<evidence type="ECO:0000313" key="2">
    <source>
        <dbReference type="EMBL" id="AKQ09603.1"/>
    </source>
</evidence>
<evidence type="ECO:0000313" key="4">
    <source>
        <dbReference type="Proteomes" id="UP000186657"/>
    </source>
</evidence>
<dbReference type="PROSITE" id="PS51257">
    <property type="entry name" value="PROKAR_LIPOPROTEIN"/>
    <property type="match status" value="1"/>
</dbReference>
<dbReference type="RefSeq" id="WP_075903728.1">
    <property type="nucleotide sequence ID" value="NZ_MKZS01000001.1"/>
</dbReference>
<evidence type="ECO:0000256" key="1">
    <source>
        <dbReference type="SAM" id="SignalP"/>
    </source>
</evidence>
<keyword evidence="4" id="KW-1185">Reference proteome</keyword>
<accession>A0A0H4TMV7</accession>
<dbReference type="EMBL" id="KP715425">
    <property type="protein sequence ID" value="AKQ09603.1"/>
    <property type="molecule type" value="Genomic_DNA"/>
</dbReference>
<keyword evidence="1" id="KW-0732">Signal</keyword>
<sequence>MLTLKVFSVATVAVLLSSCLIPEKALASRLDFTTEAIGSSSPSRILNASIGQTLQNGDFTIERTGGNTTLGNGIDEDTSWSFDFSDLGTSINELSQAKLILDLTPNNSLITTDVFGIIGLDTIIIDLIRNLPVRTKQSVSLNLLEFYDSGEIVNVFNANSGKIPVFYGDDAIVSRAELSLSTGERIPEPTATLGILALGALGISSVLKQKVKQQKQAKQ</sequence>
<gene>
    <name evidence="3" type="ORF">BJP37_26605</name>
</gene>
<proteinExistence type="predicted"/>
<name>A0A0H4TMV7_9CYAN</name>
<organism evidence="2">
    <name type="scientific">Moorena bouillonii PNG</name>
    <dbReference type="NCBI Taxonomy" id="568701"/>
    <lineage>
        <taxon>Bacteria</taxon>
        <taxon>Bacillati</taxon>
        <taxon>Cyanobacteriota</taxon>
        <taxon>Cyanophyceae</taxon>
        <taxon>Coleofasciculales</taxon>
        <taxon>Coleofasciculaceae</taxon>
        <taxon>Moorena</taxon>
    </lineage>
</organism>
<feature type="signal peptide" evidence="1">
    <location>
        <begin position="1"/>
        <end position="27"/>
    </location>
</feature>
<dbReference type="Proteomes" id="UP000186657">
    <property type="component" value="Unassembled WGS sequence"/>
</dbReference>
<reference evidence="3 4" key="2">
    <citation type="submission" date="2016-10" db="EMBL/GenBank/DDBJ databases">
        <title>Comparative genomics uncovers the prolific and rare metabolic potential of the cyanobacterial genus Moorea.</title>
        <authorList>
            <person name="Leao T."/>
            <person name="Castelao G."/>
            <person name="Korobeynikov A."/>
            <person name="Monroe E.A."/>
            <person name="Podell S."/>
            <person name="Glukhov E."/>
            <person name="Allen E."/>
            <person name="Gerwick W.H."/>
            <person name="Gerwick L."/>
        </authorList>
    </citation>
    <scope>NUCLEOTIDE SEQUENCE [LARGE SCALE GENOMIC DNA]</scope>
    <source>
        <strain evidence="3 4">PNG5-198</strain>
    </source>
</reference>
<dbReference type="EMBL" id="MKZS01000001">
    <property type="protein sequence ID" value="OLT62068.1"/>
    <property type="molecule type" value="Genomic_DNA"/>
</dbReference>
<evidence type="ECO:0008006" key="5">
    <source>
        <dbReference type="Google" id="ProtNLM"/>
    </source>
</evidence>
<reference evidence="2" key="1">
    <citation type="journal article" date="2015" name="J. Nat. Prod.">
        <title>Combining Mass Spectrometric Metabolic Profiling with Genomic Analysis: A Powerful Approach for Discovering Natural Products from Cyanobacteria.</title>
        <authorList>
            <person name="Kleigrewe K."/>
            <person name="Almaliti J."/>
            <person name="Tian I.Y."/>
            <person name="Kinnel R.B."/>
            <person name="Korobeynikov A."/>
            <person name="Monroe E.A."/>
            <person name="Duggan B.M."/>
            <person name="Di Marzo V."/>
            <person name="Sherman D.H."/>
            <person name="Dorrestein P.C."/>
            <person name="Gerwick L."/>
            <person name="Gerwick W.H."/>
        </authorList>
    </citation>
    <scope>NUCLEOTIDE SEQUENCE</scope>
    <source>
        <strain evidence="2">PNG 5-198</strain>
    </source>
</reference>
<evidence type="ECO:0000313" key="3">
    <source>
        <dbReference type="EMBL" id="OLT62068.1"/>
    </source>
</evidence>
<protein>
    <recommendedName>
        <fullName evidence="5">PEP-CTERM protein-sorting domain-containing protein</fullName>
    </recommendedName>
</protein>
<dbReference type="AlphaFoldDB" id="A0A0H4TMV7"/>
<feature type="chain" id="PRO_5005210027" description="PEP-CTERM protein-sorting domain-containing protein" evidence="1">
    <location>
        <begin position="28"/>
        <end position="219"/>
    </location>
</feature>